<dbReference type="EMBL" id="WMIB01000023">
    <property type="protein sequence ID" value="MTH55092.1"/>
    <property type="molecule type" value="Genomic_DNA"/>
</dbReference>
<comment type="similarity">
    <text evidence="1 3">Belongs to the D-glutamate cyclase family.</text>
</comment>
<dbReference type="RefSeq" id="WP_155113602.1">
    <property type="nucleotide sequence ID" value="NZ_WMIB01000023.1"/>
</dbReference>
<dbReference type="FunFam" id="3.30.2040.10:FF:000001">
    <property type="entry name" value="D-glutamate cyclase, mitochondrial"/>
    <property type="match status" value="1"/>
</dbReference>
<dbReference type="Gene3D" id="3.30.2040.10">
    <property type="entry name" value="PSTPO5379-like domain"/>
    <property type="match status" value="1"/>
</dbReference>
<sequence length="258" mass="28426">MGETLETIRKAIRSNEWTRPTAGHAEGYVQTNLVILRKPLAFDFLLFCQRNEKACPVLDVTDAGSYIPALSAPEADLRTDVPKYRVYENGVLTSERNDIKDLWEDEFVAFLLGCSFTFEKALMDYGIPVRHIEENVNVPMYHTNLPCHESGIFKGNMVVSMRPIPAKDLAKAVQITARSTKSHGAPVHIGNPESIGIKNVSSPDFGDAVTIKEGEVPVFWACGVTPQAAAIASRPDLMITHAPGHMFITSLKDTDVTI</sequence>
<gene>
    <name evidence="4" type="ORF">GKZ89_16940</name>
</gene>
<dbReference type="Gene3D" id="3.40.1640.10">
    <property type="entry name" value="PSTPO5379-like"/>
    <property type="match status" value="1"/>
</dbReference>
<evidence type="ECO:0000313" key="4">
    <source>
        <dbReference type="EMBL" id="MTH55092.1"/>
    </source>
</evidence>
<keyword evidence="5" id="KW-1185">Reference proteome</keyword>
<dbReference type="HAMAP" id="MF_01830">
    <property type="entry name" value="Hydro_lyase"/>
    <property type="match status" value="1"/>
</dbReference>
<evidence type="ECO:0000256" key="3">
    <source>
        <dbReference type="HAMAP-Rule" id="MF_01830"/>
    </source>
</evidence>
<dbReference type="PIRSF" id="PIRSF029755">
    <property type="entry name" value="UCP029755"/>
    <property type="match status" value="1"/>
</dbReference>
<dbReference type="Pfam" id="PF07286">
    <property type="entry name" value="D-Glu_cyclase"/>
    <property type="match status" value="1"/>
</dbReference>
<dbReference type="Proteomes" id="UP000434639">
    <property type="component" value="Unassembled WGS sequence"/>
</dbReference>
<evidence type="ECO:0000313" key="5">
    <source>
        <dbReference type="Proteomes" id="UP000434639"/>
    </source>
</evidence>
<keyword evidence="2 3" id="KW-0456">Lyase</keyword>
<dbReference type="InterPro" id="IPR038021">
    <property type="entry name" value="Putative_hydro-lyase"/>
</dbReference>
<dbReference type="EC" id="4.2.1.-" evidence="3"/>
<protein>
    <recommendedName>
        <fullName evidence="3">Putative hydro-lyase GKZ89_16940</fullName>
        <ecNumber evidence="3">4.2.1.-</ecNumber>
    </recommendedName>
</protein>
<dbReference type="InterPro" id="IPR016938">
    <property type="entry name" value="UPF0317"/>
</dbReference>
<proteinExistence type="inferred from homology"/>
<dbReference type="NCBIfam" id="NF003969">
    <property type="entry name" value="PRK05463.1"/>
    <property type="match status" value="1"/>
</dbReference>
<name>A0A7X2V5S1_9BACI</name>
<dbReference type="PANTHER" id="PTHR32022:SF10">
    <property type="entry name" value="D-GLUTAMATE CYCLASE, MITOCHONDRIAL"/>
    <property type="match status" value="1"/>
</dbReference>
<dbReference type="AlphaFoldDB" id="A0A7X2V5S1"/>
<organism evidence="4 5">
    <name type="scientific">Metabacillus mangrovi</name>
    <dbReference type="NCBI Taxonomy" id="1491830"/>
    <lineage>
        <taxon>Bacteria</taxon>
        <taxon>Bacillati</taxon>
        <taxon>Bacillota</taxon>
        <taxon>Bacilli</taxon>
        <taxon>Bacillales</taxon>
        <taxon>Bacillaceae</taxon>
        <taxon>Metabacillus</taxon>
    </lineage>
</organism>
<dbReference type="SUPFAM" id="SSF160920">
    <property type="entry name" value="PSTPO5379-like"/>
    <property type="match status" value="1"/>
</dbReference>
<accession>A0A7X2V5S1</accession>
<dbReference type="InterPro" id="IPR009906">
    <property type="entry name" value="D-Glu_cyclase"/>
</dbReference>
<evidence type="ECO:0000256" key="1">
    <source>
        <dbReference type="ARBA" id="ARBA00007896"/>
    </source>
</evidence>
<reference evidence="4 5" key="1">
    <citation type="journal article" date="2017" name="Int. J. Syst. Evol. Microbiol.">
        <title>Bacillus mangrovi sp. nov., isolated from a sediment sample from a mangrove forest.</title>
        <authorList>
            <person name="Gupta V."/>
            <person name="Singh P.K."/>
            <person name="Korpole S."/>
            <person name="Tanuku N.R.S."/>
            <person name="Pinnaka A.K."/>
        </authorList>
    </citation>
    <scope>NUCLEOTIDE SEQUENCE [LARGE SCALE GENOMIC DNA]</scope>
    <source>
        <strain evidence="4 5">KCTC 33872</strain>
    </source>
</reference>
<dbReference type="OrthoDB" id="149585at2"/>
<evidence type="ECO:0000256" key="2">
    <source>
        <dbReference type="ARBA" id="ARBA00023239"/>
    </source>
</evidence>
<comment type="caution">
    <text evidence="4">The sequence shown here is derived from an EMBL/GenBank/DDBJ whole genome shotgun (WGS) entry which is preliminary data.</text>
</comment>
<dbReference type="PANTHER" id="PTHR32022">
    <property type="entry name" value="D-GLUTAMATE CYCLASE, MITOCHONDRIAL"/>
    <property type="match status" value="1"/>
</dbReference>
<dbReference type="GO" id="GO:0016829">
    <property type="term" value="F:lyase activity"/>
    <property type="evidence" value="ECO:0007669"/>
    <property type="project" value="UniProtKB-KW"/>
</dbReference>